<dbReference type="InterPro" id="IPR017455">
    <property type="entry name" value="Znf_FYVE-rel"/>
</dbReference>
<evidence type="ECO:0000256" key="3">
    <source>
        <dbReference type="ARBA" id="ARBA00022771"/>
    </source>
</evidence>
<dbReference type="Pfam" id="PF01363">
    <property type="entry name" value="FYVE"/>
    <property type="match status" value="1"/>
</dbReference>
<gene>
    <name evidence="8" type="ORF">Satyrvirus1_23</name>
</gene>
<dbReference type="SMART" id="SM00146">
    <property type="entry name" value="PI3Kc"/>
    <property type="match status" value="1"/>
</dbReference>
<dbReference type="InterPro" id="IPR015433">
    <property type="entry name" value="PI3/4_kinase"/>
</dbReference>
<dbReference type="GO" id="GO:0016303">
    <property type="term" value="F:1-phosphatidylinositol-3-kinase activity"/>
    <property type="evidence" value="ECO:0007669"/>
    <property type="project" value="TreeGrafter"/>
</dbReference>
<dbReference type="Pfam" id="PF00454">
    <property type="entry name" value="PI3_PI4_kinase"/>
    <property type="match status" value="1"/>
</dbReference>
<dbReference type="InterPro" id="IPR036940">
    <property type="entry name" value="PI3/4_kinase_cat_sf"/>
</dbReference>
<feature type="domain" description="PI3K/PI4K catalytic" evidence="7">
    <location>
        <begin position="370"/>
        <end position="643"/>
    </location>
</feature>
<evidence type="ECO:0000256" key="5">
    <source>
        <dbReference type="ARBA" id="ARBA00022833"/>
    </source>
</evidence>
<dbReference type="GO" id="GO:0006897">
    <property type="term" value="P:endocytosis"/>
    <property type="evidence" value="ECO:0007669"/>
    <property type="project" value="TreeGrafter"/>
</dbReference>
<keyword evidence="4 8" id="KW-0418">Kinase</keyword>
<name>A0A3G5ACR4_9VIRU</name>
<dbReference type="SUPFAM" id="SSF56112">
    <property type="entry name" value="Protein kinase-like (PK-like)"/>
    <property type="match status" value="1"/>
</dbReference>
<proteinExistence type="predicted"/>
<dbReference type="InterPro" id="IPR000403">
    <property type="entry name" value="PI3/4_kinase_cat_dom"/>
</dbReference>
<dbReference type="InterPro" id="IPR000306">
    <property type="entry name" value="Znf_FYVE"/>
</dbReference>
<dbReference type="GO" id="GO:0048015">
    <property type="term" value="P:phosphatidylinositol-mediated signaling"/>
    <property type="evidence" value="ECO:0007669"/>
    <property type="project" value="TreeGrafter"/>
</dbReference>
<dbReference type="InterPro" id="IPR013083">
    <property type="entry name" value="Znf_RING/FYVE/PHD"/>
</dbReference>
<dbReference type="EMBL" id="MK072437">
    <property type="protein sequence ID" value="AYV84937.1"/>
    <property type="molecule type" value="Genomic_DNA"/>
</dbReference>
<evidence type="ECO:0000313" key="8">
    <source>
        <dbReference type="EMBL" id="AYV84937.1"/>
    </source>
</evidence>
<keyword evidence="5" id="KW-0862">Zinc</keyword>
<dbReference type="PROSITE" id="PS50290">
    <property type="entry name" value="PI3_4_KINASE_3"/>
    <property type="match status" value="1"/>
</dbReference>
<evidence type="ECO:0000256" key="4">
    <source>
        <dbReference type="ARBA" id="ARBA00022777"/>
    </source>
</evidence>
<feature type="domain" description="FYVE-type" evidence="6">
    <location>
        <begin position="19"/>
        <end position="98"/>
    </location>
</feature>
<dbReference type="GO" id="GO:0034271">
    <property type="term" value="C:phosphatidylinositol 3-kinase complex, class III, type I"/>
    <property type="evidence" value="ECO:0007669"/>
    <property type="project" value="TreeGrafter"/>
</dbReference>
<dbReference type="PROSITE" id="PS50178">
    <property type="entry name" value="ZF_FYVE"/>
    <property type="match status" value="1"/>
</dbReference>
<keyword evidence="3" id="KW-0863">Zinc-finger</keyword>
<evidence type="ECO:0000259" key="6">
    <source>
        <dbReference type="PROSITE" id="PS50178"/>
    </source>
</evidence>
<dbReference type="PANTHER" id="PTHR10048">
    <property type="entry name" value="PHOSPHATIDYLINOSITOL KINASE"/>
    <property type="match status" value="1"/>
</dbReference>
<keyword evidence="2" id="KW-0479">Metal-binding</keyword>
<dbReference type="SUPFAM" id="SSF57903">
    <property type="entry name" value="FYVE/PHD zinc finger"/>
    <property type="match status" value="1"/>
</dbReference>
<dbReference type="PANTHER" id="PTHR10048:SF7">
    <property type="entry name" value="PHOSPHATIDYLINOSITOL 3-KINASE CATALYTIC SUBUNIT TYPE 3"/>
    <property type="match status" value="1"/>
</dbReference>
<evidence type="ECO:0000259" key="7">
    <source>
        <dbReference type="PROSITE" id="PS50290"/>
    </source>
</evidence>
<protein>
    <submittedName>
        <fullName evidence="8">Phosphoinositide 3-kinase</fullName>
    </submittedName>
</protein>
<keyword evidence="1" id="KW-0808">Transferase</keyword>
<evidence type="ECO:0000256" key="1">
    <source>
        <dbReference type="ARBA" id="ARBA00022679"/>
    </source>
</evidence>
<dbReference type="GO" id="GO:0034272">
    <property type="term" value="C:phosphatidylinositol 3-kinase complex, class III, type II"/>
    <property type="evidence" value="ECO:0007669"/>
    <property type="project" value="TreeGrafter"/>
</dbReference>
<dbReference type="SMART" id="SM00064">
    <property type="entry name" value="FYVE"/>
    <property type="match status" value="1"/>
</dbReference>
<dbReference type="Gene3D" id="3.30.40.10">
    <property type="entry name" value="Zinc/RING finger domain, C3HC4 (zinc finger)"/>
    <property type="match status" value="1"/>
</dbReference>
<accession>A0A3G5ACR4</accession>
<sequence length="666" mass="76501">MDLAASVLIKNKNNVWVGDNMVTYCHNCKADFGLFLRKHHCRNCGNIFCYACTNKSIVIPNFIIDRPEAADYWNLSYYITSLKGAEEKVCDECYNIIKAKKEVCDKIVNLFDNLISIDHVKELSESHADIKTHYFDHLRNIQHYLPNHVYTDVDKKILKINAPYFSGHSKYLVHLIKSIDWNVQNSDKLQFIIGILNGAKIKLCQDLYCTRTCQELLSCDDCVNILFSCVDSLPNILLQYLFDIINKTPDDIMLCHLPFFISLVKNNGTNKLLQTLLFNMLNKSTKLIYHTYWFLNNAKERANIKELTNINSFVDLFDSQIVKKMNQEYMFFLGLVNNLDDPKIYLGTIFSKCKPISLPYDPDVQLIDVDIENIIVKSSYTKPVIITFQTLYNDEIGKINLLFKKESVTNDVTVLNLMTLCDIILNESLNDNFGVVVYPVMPLSANSGMIEIVDQAETVHSINNKKKSILQHIIGKNQERVIGDVLNRYMYSLVSYTLHSYFLGLGDRHLQNIMITDDGAIFHIDFGFILGKCAYPLTGTEIKLNSDMLDVIGGSDHKLYELYLELCAKGVTILRKYFNIFFILLSQDSKFDEKHIEKFIMSRFQPRQVDSVVISELMAIISQSHNAYSDCIRDFLHYHTQEKTVQNGIGKVFKTVIGAVKNLTNN</sequence>
<reference evidence="8" key="1">
    <citation type="submission" date="2018-10" db="EMBL/GenBank/DDBJ databases">
        <title>Hidden diversity of soil giant viruses.</title>
        <authorList>
            <person name="Schulz F."/>
            <person name="Alteio L."/>
            <person name="Goudeau D."/>
            <person name="Ryan E.M."/>
            <person name="Malmstrom R.R."/>
            <person name="Blanchard J."/>
            <person name="Woyke T."/>
        </authorList>
    </citation>
    <scope>NUCLEOTIDE SEQUENCE</scope>
    <source>
        <strain evidence="8">SAV1</strain>
    </source>
</reference>
<dbReference type="Gene3D" id="3.30.1010.10">
    <property type="entry name" value="Phosphatidylinositol 3-kinase Catalytic Subunit, Chain A, domain 4"/>
    <property type="match status" value="1"/>
</dbReference>
<dbReference type="Gene3D" id="1.10.1070.11">
    <property type="entry name" value="Phosphatidylinositol 3-/4-kinase, catalytic domain"/>
    <property type="match status" value="1"/>
</dbReference>
<dbReference type="GO" id="GO:0008270">
    <property type="term" value="F:zinc ion binding"/>
    <property type="evidence" value="ECO:0007669"/>
    <property type="project" value="UniProtKB-KW"/>
</dbReference>
<dbReference type="InterPro" id="IPR011009">
    <property type="entry name" value="Kinase-like_dom_sf"/>
</dbReference>
<evidence type="ECO:0000256" key="2">
    <source>
        <dbReference type="ARBA" id="ARBA00022723"/>
    </source>
</evidence>
<dbReference type="InterPro" id="IPR011011">
    <property type="entry name" value="Znf_FYVE_PHD"/>
</dbReference>
<organism evidence="8">
    <name type="scientific">Satyrvirus sp</name>
    <dbReference type="NCBI Taxonomy" id="2487771"/>
    <lineage>
        <taxon>Viruses</taxon>
        <taxon>Varidnaviria</taxon>
        <taxon>Bamfordvirae</taxon>
        <taxon>Nucleocytoviricota</taxon>
        <taxon>Megaviricetes</taxon>
        <taxon>Imitervirales</taxon>
        <taxon>Mimiviridae</taxon>
        <taxon>Megamimivirinae</taxon>
    </lineage>
</organism>